<evidence type="ECO:0000256" key="2">
    <source>
        <dbReference type="RuleBase" id="RU102079"/>
    </source>
</evidence>
<dbReference type="OrthoDB" id="6251307at2759"/>
<dbReference type="InterPro" id="IPR001079">
    <property type="entry name" value="Galectin_CRD"/>
</dbReference>
<evidence type="ECO:0000313" key="5">
    <source>
        <dbReference type="Proteomes" id="UP000037069"/>
    </source>
</evidence>
<dbReference type="SUPFAM" id="SSF49899">
    <property type="entry name" value="Concanavalin A-like lectins/glucanases"/>
    <property type="match status" value="2"/>
</dbReference>
<keyword evidence="1 2" id="KW-0430">Lectin</keyword>
<dbReference type="OMA" id="LNPRMKK"/>
<protein>
    <recommendedName>
        <fullName evidence="2">Galectin</fullName>
    </recommendedName>
</protein>
<feature type="domain" description="Galectin" evidence="3">
    <location>
        <begin position="5"/>
        <end position="145"/>
    </location>
</feature>
<dbReference type="InterPro" id="IPR013320">
    <property type="entry name" value="ConA-like_dom_sf"/>
</dbReference>
<accession>A0A0L0C344</accession>
<dbReference type="EMBL" id="JRES01000960">
    <property type="protein sequence ID" value="KNC26750.1"/>
    <property type="molecule type" value="Genomic_DNA"/>
</dbReference>
<keyword evidence="5" id="KW-1185">Reference proteome</keyword>
<dbReference type="FunFam" id="2.60.120.200:FF:000257">
    <property type="entry name" value="Galectin"/>
    <property type="match status" value="1"/>
</dbReference>
<dbReference type="CDD" id="cd00070">
    <property type="entry name" value="GLECT"/>
    <property type="match status" value="2"/>
</dbReference>
<dbReference type="Gene3D" id="2.60.120.200">
    <property type="match status" value="2"/>
</dbReference>
<name>A0A0L0C344_LUCCU</name>
<dbReference type="PANTHER" id="PTHR11346:SF189">
    <property type="entry name" value="GALECTIN"/>
    <property type="match status" value="1"/>
</dbReference>
<gene>
    <name evidence="4" type="ORF">FF38_11395</name>
</gene>
<comment type="caution">
    <text evidence="4">The sequence shown here is derived from an EMBL/GenBank/DDBJ whole genome shotgun (WGS) entry which is preliminary data.</text>
</comment>
<dbReference type="SMART" id="SM00276">
    <property type="entry name" value="GLECT"/>
    <property type="match status" value="2"/>
</dbReference>
<sequence length="321" mass="36951">MLTEFAGNLAHHLEFGHALEIVAKTIDGASRFNLTLASAKSVINPNADIGLRFTVYFRDDCIVRNARINGVWGEEEIKNVDNYSLPNPITSGDFFMIYILACEEKFHISINSRPFCTFKYRLPLESLRSLELRDQIQVIKQIDHRTVFPNPWPAIHTSDYFKAFSNDAPILYSPGHVIVITARCFDNKKGQFIIKFMESDSKREDFHFSVRFDEKAVVRNSHDKNFKFGPEERHGGFPFVFNQQFKLAIAFTEKEFLTAVDGYNFCSYAYRQPNMLQNLVGFKVTCINGLHMHVTGVDHIQMGDALCTSFEKYSRFDYECA</sequence>
<proteinExistence type="predicted"/>
<dbReference type="PROSITE" id="PS51304">
    <property type="entry name" value="GALECTIN"/>
    <property type="match status" value="2"/>
</dbReference>
<dbReference type="PANTHER" id="PTHR11346">
    <property type="entry name" value="GALECTIN"/>
    <property type="match status" value="1"/>
</dbReference>
<evidence type="ECO:0000313" key="4">
    <source>
        <dbReference type="EMBL" id="KNC26750.1"/>
    </source>
</evidence>
<dbReference type="Pfam" id="PF00337">
    <property type="entry name" value="Gal-bind_lectin"/>
    <property type="match status" value="2"/>
</dbReference>
<dbReference type="SMART" id="SM00908">
    <property type="entry name" value="Gal-bind_lectin"/>
    <property type="match status" value="2"/>
</dbReference>
<organism evidence="4 5">
    <name type="scientific">Lucilia cuprina</name>
    <name type="common">Green bottle fly</name>
    <name type="synonym">Australian sheep blowfly</name>
    <dbReference type="NCBI Taxonomy" id="7375"/>
    <lineage>
        <taxon>Eukaryota</taxon>
        <taxon>Metazoa</taxon>
        <taxon>Ecdysozoa</taxon>
        <taxon>Arthropoda</taxon>
        <taxon>Hexapoda</taxon>
        <taxon>Insecta</taxon>
        <taxon>Pterygota</taxon>
        <taxon>Neoptera</taxon>
        <taxon>Endopterygota</taxon>
        <taxon>Diptera</taxon>
        <taxon>Brachycera</taxon>
        <taxon>Muscomorpha</taxon>
        <taxon>Oestroidea</taxon>
        <taxon>Calliphoridae</taxon>
        <taxon>Luciliinae</taxon>
        <taxon>Lucilia</taxon>
    </lineage>
</organism>
<dbReference type="AlphaFoldDB" id="A0A0L0C344"/>
<dbReference type="Proteomes" id="UP000037069">
    <property type="component" value="Unassembled WGS sequence"/>
</dbReference>
<dbReference type="GO" id="GO:0030246">
    <property type="term" value="F:carbohydrate binding"/>
    <property type="evidence" value="ECO:0007669"/>
    <property type="project" value="UniProtKB-UniRule"/>
</dbReference>
<dbReference type="InterPro" id="IPR044156">
    <property type="entry name" value="Galectin-like"/>
</dbReference>
<reference evidence="4 5" key="1">
    <citation type="journal article" date="2015" name="Nat. Commun.">
        <title>Lucilia cuprina genome unlocks parasitic fly biology to underpin future interventions.</title>
        <authorList>
            <person name="Anstead C.A."/>
            <person name="Korhonen P.K."/>
            <person name="Young N.D."/>
            <person name="Hall R.S."/>
            <person name="Jex A.R."/>
            <person name="Murali S.C."/>
            <person name="Hughes D.S."/>
            <person name="Lee S.F."/>
            <person name="Perry T."/>
            <person name="Stroehlein A.J."/>
            <person name="Ansell B.R."/>
            <person name="Breugelmans B."/>
            <person name="Hofmann A."/>
            <person name="Qu J."/>
            <person name="Dugan S."/>
            <person name="Lee S.L."/>
            <person name="Chao H."/>
            <person name="Dinh H."/>
            <person name="Han Y."/>
            <person name="Doddapaneni H.V."/>
            <person name="Worley K.C."/>
            <person name="Muzny D.M."/>
            <person name="Ioannidis P."/>
            <person name="Waterhouse R.M."/>
            <person name="Zdobnov E.M."/>
            <person name="James P.J."/>
            <person name="Bagnall N.H."/>
            <person name="Kotze A.C."/>
            <person name="Gibbs R.A."/>
            <person name="Richards S."/>
            <person name="Batterham P."/>
            <person name="Gasser R.B."/>
        </authorList>
    </citation>
    <scope>NUCLEOTIDE SEQUENCE [LARGE SCALE GENOMIC DNA]</scope>
    <source>
        <strain evidence="4 5">LS</strain>
        <tissue evidence="4">Full body</tissue>
    </source>
</reference>
<feature type="domain" description="Galectin" evidence="3">
    <location>
        <begin position="164"/>
        <end position="300"/>
    </location>
</feature>
<evidence type="ECO:0000259" key="3">
    <source>
        <dbReference type="PROSITE" id="PS51304"/>
    </source>
</evidence>
<evidence type="ECO:0000256" key="1">
    <source>
        <dbReference type="ARBA" id="ARBA00022734"/>
    </source>
</evidence>